<protein>
    <submittedName>
        <fullName evidence="1">Uncharacterized protein</fullName>
    </submittedName>
</protein>
<dbReference type="EMBL" id="CM042887">
    <property type="protein sequence ID" value="KAI4331100.1"/>
    <property type="molecule type" value="Genomic_DNA"/>
</dbReference>
<gene>
    <name evidence="1" type="ORF">MLD38_029323</name>
</gene>
<accession>A0ACB9N954</accession>
<keyword evidence="2" id="KW-1185">Reference proteome</keyword>
<sequence length="411" mass="45920">MKERIEISDEEKSEGGSGTGVQTSATDSSHKGFMFDLNEDALAMEEEEEDENGNISGEVTGKGYSMGNEDDSCGDHSATDEGNGKRTTTVRQYIRSKMPRLRWTPELHLAFVHAVERLGGQEKATPKLVLQLMNVRGLSIAHVKSHLQMYRSKKLDETGQVLSMANSPLRGRDRLLEIYGRLNSHEGFRRINHPYALLSPLLKQAYANSTRFQAWDHPATNPLHLYNTKVDAYTRPINNIGLGTPFKGSRFLEEKRWPPRDTMINGGSGLANNGNNNQSGSGNRSCPGFSNWEDRFGSDPAHTLIRTATTTNPSTLDRFWSLDQVPAMQERRTRHDNESFLQKESMTILERLKEDKCLPDLQLSLSRNRRTGYMDGLNLDPYIGKAAAAKEMPKISNTSLSLSLSICGDGK</sequence>
<comment type="caution">
    <text evidence="1">The sequence shown here is derived from an EMBL/GenBank/DDBJ whole genome shotgun (WGS) entry which is preliminary data.</text>
</comment>
<reference evidence="2" key="1">
    <citation type="journal article" date="2023" name="Front. Plant Sci.">
        <title>Chromosomal-level genome assembly of Melastoma candidum provides insights into trichome evolution.</title>
        <authorList>
            <person name="Zhong Y."/>
            <person name="Wu W."/>
            <person name="Sun C."/>
            <person name="Zou P."/>
            <person name="Liu Y."/>
            <person name="Dai S."/>
            <person name="Zhou R."/>
        </authorList>
    </citation>
    <scope>NUCLEOTIDE SEQUENCE [LARGE SCALE GENOMIC DNA]</scope>
</reference>
<name>A0ACB9N954_9MYRT</name>
<proteinExistence type="predicted"/>
<dbReference type="Proteomes" id="UP001057402">
    <property type="component" value="Chromosome 8"/>
</dbReference>
<evidence type="ECO:0000313" key="2">
    <source>
        <dbReference type="Proteomes" id="UP001057402"/>
    </source>
</evidence>
<organism evidence="1 2">
    <name type="scientific">Melastoma candidum</name>
    <dbReference type="NCBI Taxonomy" id="119954"/>
    <lineage>
        <taxon>Eukaryota</taxon>
        <taxon>Viridiplantae</taxon>
        <taxon>Streptophyta</taxon>
        <taxon>Embryophyta</taxon>
        <taxon>Tracheophyta</taxon>
        <taxon>Spermatophyta</taxon>
        <taxon>Magnoliopsida</taxon>
        <taxon>eudicotyledons</taxon>
        <taxon>Gunneridae</taxon>
        <taxon>Pentapetalae</taxon>
        <taxon>rosids</taxon>
        <taxon>malvids</taxon>
        <taxon>Myrtales</taxon>
        <taxon>Melastomataceae</taxon>
        <taxon>Melastomatoideae</taxon>
        <taxon>Melastomateae</taxon>
        <taxon>Melastoma</taxon>
    </lineage>
</organism>
<evidence type="ECO:0000313" key="1">
    <source>
        <dbReference type="EMBL" id="KAI4331100.1"/>
    </source>
</evidence>